<keyword evidence="3" id="KW-1185">Reference proteome</keyword>
<sequence length="60" mass="6504">MGCGGTKSAKPDSKLNSPQNQSNQAAQLVNLAQAPILQETEKIESDYIFHVMDPLVSNFV</sequence>
<name>A0A8S1MZF9_9CILI</name>
<dbReference type="EMBL" id="CAJJDN010000045">
    <property type="protein sequence ID" value="CAD8083511.1"/>
    <property type="molecule type" value="Genomic_DNA"/>
</dbReference>
<accession>A0A8S1MZF9</accession>
<feature type="region of interest" description="Disordered" evidence="1">
    <location>
        <begin position="1"/>
        <end position="24"/>
    </location>
</feature>
<evidence type="ECO:0000313" key="2">
    <source>
        <dbReference type="EMBL" id="CAD8083511.1"/>
    </source>
</evidence>
<evidence type="ECO:0000256" key="1">
    <source>
        <dbReference type="SAM" id="MobiDB-lite"/>
    </source>
</evidence>
<dbReference type="Proteomes" id="UP000692954">
    <property type="component" value="Unassembled WGS sequence"/>
</dbReference>
<reference evidence="2" key="1">
    <citation type="submission" date="2021-01" db="EMBL/GenBank/DDBJ databases">
        <authorList>
            <consortium name="Genoscope - CEA"/>
            <person name="William W."/>
        </authorList>
    </citation>
    <scope>NUCLEOTIDE SEQUENCE</scope>
</reference>
<protein>
    <submittedName>
        <fullName evidence="2">Uncharacterized protein</fullName>
    </submittedName>
</protein>
<evidence type="ECO:0000313" key="3">
    <source>
        <dbReference type="Proteomes" id="UP000692954"/>
    </source>
</evidence>
<gene>
    <name evidence="2" type="ORF">PSON_ATCC_30995.1.T0450122</name>
</gene>
<organism evidence="2 3">
    <name type="scientific">Paramecium sonneborni</name>
    <dbReference type="NCBI Taxonomy" id="65129"/>
    <lineage>
        <taxon>Eukaryota</taxon>
        <taxon>Sar</taxon>
        <taxon>Alveolata</taxon>
        <taxon>Ciliophora</taxon>
        <taxon>Intramacronucleata</taxon>
        <taxon>Oligohymenophorea</taxon>
        <taxon>Peniculida</taxon>
        <taxon>Parameciidae</taxon>
        <taxon>Paramecium</taxon>
    </lineage>
</organism>
<dbReference type="AlphaFoldDB" id="A0A8S1MZF9"/>
<proteinExistence type="predicted"/>
<comment type="caution">
    <text evidence="2">The sequence shown here is derived from an EMBL/GenBank/DDBJ whole genome shotgun (WGS) entry which is preliminary data.</text>
</comment>